<evidence type="ECO:0000313" key="1">
    <source>
        <dbReference type="EMBL" id="CDR08216.1"/>
    </source>
</evidence>
<dbReference type="AlphaFoldDB" id="A0A060ZQY2"/>
<name>A0A060ZQY2_9ACTN</name>
<gene>
    <name evidence="1" type="ORF">SIRAN4897</name>
</gene>
<organism evidence="1">
    <name type="scientific">Streptomyces iranensis</name>
    <dbReference type="NCBI Taxonomy" id="576784"/>
    <lineage>
        <taxon>Bacteria</taxon>
        <taxon>Bacillati</taxon>
        <taxon>Actinomycetota</taxon>
        <taxon>Actinomycetes</taxon>
        <taxon>Kitasatosporales</taxon>
        <taxon>Streptomycetaceae</taxon>
        <taxon>Streptomyces</taxon>
        <taxon>Streptomyces violaceusniger group</taxon>
    </lineage>
</organism>
<reference evidence="1" key="1">
    <citation type="submission" date="2014-05" db="EMBL/GenBank/DDBJ databases">
        <authorList>
            <person name="Horn Fabian"/>
        </authorList>
    </citation>
    <scope>NUCLEOTIDE SEQUENCE</scope>
</reference>
<accession>A0A060ZQY2</accession>
<dbReference type="EMBL" id="LK022848">
    <property type="protein sequence ID" value="CDR08216.1"/>
    <property type="molecule type" value="Genomic_DNA"/>
</dbReference>
<proteinExistence type="predicted"/>
<protein>
    <submittedName>
        <fullName evidence="1">Uncharacterized protein</fullName>
    </submittedName>
</protein>
<dbReference type="HOGENOM" id="CLU_3412926_0_0_11"/>
<sequence>MEGFDGMEVAMIQCGDRGRFEALRKGDY</sequence>